<accession>A0ABX8CC27</accession>
<dbReference type="InterPro" id="IPR015797">
    <property type="entry name" value="NUDIX_hydrolase-like_dom_sf"/>
</dbReference>
<evidence type="ECO:0000256" key="3">
    <source>
        <dbReference type="SAM" id="MobiDB-lite"/>
    </source>
</evidence>
<evidence type="ECO:0000256" key="1">
    <source>
        <dbReference type="ARBA" id="ARBA00001946"/>
    </source>
</evidence>
<organism evidence="5 6">
    <name type="scientific">Nocardiopsis akebiae</name>
    <dbReference type="NCBI Taxonomy" id="2831968"/>
    <lineage>
        <taxon>Bacteria</taxon>
        <taxon>Bacillati</taxon>
        <taxon>Actinomycetota</taxon>
        <taxon>Actinomycetes</taxon>
        <taxon>Streptosporangiales</taxon>
        <taxon>Nocardiopsidaceae</taxon>
        <taxon>Nocardiopsis</taxon>
    </lineage>
</organism>
<dbReference type="Proteomes" id="UP000678016">
    <property type="component" value="Chromosome"/>
</dbReference>
<dbReference type="GO" id="GO:0016787">
    <property type="term" value="F:hydrolase activity"/>
    <property type="evidence" value="ECO:0007669"/>
    <property type="project" value="UniProtKB-KW"/>
</dbReference>
<evidence type="ECO:0000259" key="4">
    <source>
        <dbReference type="PROSITE" id="PS51462"/>
    </source>
</evidence>
<feature type="region of interest" description="Disordered" evidence="3">
    <location>
        <begin position="166"/>
        <end position="187"/>
    </location>
</feature>
<keyword evidence="2 5" id="KW-0378">Hydrolase</keyword>
<keyword evidence="6" id="KW-1185">Reference proteome</keyword>
<protein>
    <submittedName>
        <fullName evidence="5">NUDIX hydrolase N-terminal domain-containing protein</fullName>
    </submittedName>
</protein>
<dbReference type="PANTHER" id="PTHR43046">
    <property type="entry name" value="GDP-MANNOSE MANNOSYL HYDROLASE"/>
    <property type="match status" value="1"/>
</dbReference>
<dbReference type="PANTHER" id="PTHR43046:SF16">
    <property type="entry name" value="ADP-RIBOSE PYROPHOSPHATASE YJHB-RELATED"/>
    <property type="match status" value="1"/>
</dbReference>
<dbReference type="SUPFAM" id="SSF55811">
    <property type="entry name" value="Nudix"/>
    <property type="match status" value="1"/>
</dbReference>
<dbReference type="PROSITE" id="PS51462">
    <property type="entry name" value="NUDIX"/>
    <property type="match status" value="1"/>
</dbReference>
<dbReference type="InterPro" id="IPR000086">
    <property type="entry name" value="NUDIX_hydrolase_dom"/>
</dbReference>
<sequence length="232" mass="25446">MTEPAERIRRIAMELTAQSESGLAYSTNEFDIGRFHRVGALARDLMQTVAAGELPGYEREVASAAGYTTPKLDVRGGVFDPSGRVLLVREISDGHRWTLPGGWCDVLESPRQAIEREVREEAGLAVRAVHLAGVLDRHLWPHVPVYDRHIYKLLFVCAPLADRDPASGGTETGSPAFGSDGTSDRAFSSTETSARAWFDVDDLPELSVSRVLPEQIALLHRHWADPGPAHVD</sequence>
<evidence type="ECO:0000256" key="2">
    <source>
        <dbReference type="ARBA" id="ARBA00022801"/>
    </source>
</evidence>
<dbReference type="InterPro" id="IPR059176">
    <property type="entry name" value="UDP-X_N"/>
</dbReference>
<proteinExistence type="predicted"/>
<dbReference type="RefSeq" id="WP_212644614.1">
    <property type="nucleotide sequence ID" value="NZ_CP074132.1"/>
</dbReference>
<reference evidence="6" key="1">
    <citation type="submission" date="2021-05" db="EMBL/GenBank/DDBJ databases">
        <title>Direct Submission.</title>
        <authorList>
            <person name="Li K."/>
            <person name="Gao J."/>
        </authorList>
    </citation>
    <scope>NUCLEOTIDE SEQUENCE [LARGE SCALE GENOMIC DNA]</scope>
    <source>
        <strain evidence="6">HDS12</strain>
    </source>
</reference>
<evidence type="ECO:0000313" key="5">
    <source>
        <dbReference type="EMBL" id="QUX31970.1"/>
    </source>
</evidence>
<evidence type="ECO:0000313" key="6">
    <source>
        <dbReference type="Proteomes" id="UP000678016"/>
    </source>
</evidence>
<gene>
    <name evidence="5" type="ORF">KGD83_25965</name>
</gene>
<dbReference type="Pfam" id="PF00293">
    <property type="entry name" value="NUDIX"/>
    <property type="match status" value="1"/>
</dbReference>
<dbReference type="PROSITE" id="PS00893">
    <property type="entry name" value="NUDIX_BOX"/>
    <property type="match status" value="1"/>
</dbReference>
<name>A0ABX8CC27_9ACTN</name>
<dbReference type="EMBL" id="CP074132">
    <property type="protein sequence ID" value="QUX31970.1"/>
    <property type="molecule type" value="Genomic_DNA"/>
</dbReference>
<dbReference type="Gene3D" id="6.10.250.1120">
    <property type="match status" value="1"/>
</dbReference>
<dbReference type="InterPro" id="IPR020084">
    <property type="entry name" value="NUDIX_hydrolase_CS"/>
</dbReference>
<dbReference type="Pfam" id="PF12535">
    <property type="entry name" value="Nudix_N"/>
    <property type="match status" value="1"/>
</dbReference>
<feature type="domain" description="Nudix hydrolase" evidence="4">
    <location>
        <begin position="69"/>
        <end position="220"/>
    </location>
</feature>
<comment type="cofactor">
    <cofactor evidence="1">
        <name>Mg(2+)</name>
        <dbReference type="ChEBI" id="CHEBI:18420"/>
    </cofactor>
</comment>
<dbReference type="Gene3D" id="3.90.79.10">
    <property type="entry name" value="Nucleoside Triphosphate Pyrophosphohydrolase"/>
    <property type="match status" value="1"/>
</dbReference>